<dbReference type="GO" id="GO:0005739">
    <property type="term" value="C:mitochondrion"/>
    <property type="evidence" value="ECO:0007669"/>
    <property type="project" value="UniProtKB-SubCell"/>
</dbReference>
<proteinExistence type="inferred from homology"/>
<keyword evidence="6 10" id="KW-0862">Zinc</keyword>
<dbReference type="GO" id="GO:0006627">
    <property type="term" value="P:protein processing involved in protein targeting to mitochondrion"/>
    <property type="evidence" value="ECO:0007669"/>
    <property type="project" value="TreeGrafter"/>
</dbReference>
<reference evidence="12" key="1">
    <citation type="submission" date="2021-01" db="UniProtKB">
        <authorList>
            <consortium name="EnsemblMetazoa"/>
        </authorList>
    </citation>
    <scope>IDENTIFICATION</scope>
</reference>
<dbReference type="Gene3D" id="1.10.1370.10">
    <property type="entry name" value="Neurolysin, domain 3"/>
    <property type="match status" value="2"/>
</dbReference>
<dbReference type="Gene3D" id="3.40.390.10">
    <property type="entry name" value="Collagenase (Catalytic Domain)"/>
    <property type="match status" value="1"/>
</dbReference>
<dbReference type="SUPFAM" id="SSF55486">
    <property type="entry name" value="Metalloproteases ('zincins'), catalytic domain"/>
    <property type="match status" value="1"/>
</dbReference>
<keyword evidence="4 10" id="KW-0479">Metal-binding</keyword>
<dbReference type="GO" id="GO:0004222">
    <property type="term" value="F:metalloendopeptidase activity"/>
    <property type="evidence" value="ECO:0007669"/>
    <property type="project" value="InterPro"/>
</dbReference>
<evidence type="ECO:0000256" key="6">
    <source>
        <dbReference type="ARBA" id="ARBA00022833"/>
    </source>
</evidence>
<dbReference type="InterPro" id="IPR024077">
    <property type="entry name" value="Neurolysin/TOP_dom2"/>
</dbReference>
<evidence type="ECO:0000256" key="10">
    <source>
        <dbReference type="RuleBase" id="RU003435"/>
    </source>
</evidence>
<keyword evidence="9" id="KW-0496">Mitochondrion</keyword>
<accession>A0A7M7JAU7</accession>
<dbReference type="PANTHER" id="PTHR11804:SF79">
    <property type="entry name" value="MITOCHONDRIAL INTERMEDIATE PEPTIDASE"/>
    <property type="match status" value="1"/>
</dbReference>
<keyword evidence="8 10" id="KW-0482">Metalloprotease</keyword>
<comment type="subcellular location">
    <subcellularLocation>
        <location evidence="1">Mitochondrion</location>
    </subcellularLocation>
</comment>
<dbReference type="GeneID" id="111245339"/>
<dbReference type="PANTHER" id="PTHR11804">
    <property type="entry name" value="PROTEASE M3 THIMET OLIGOPEPTIDASE-RELATED"/>
    <property type="match status" value="1"/>
</dbReference>
<evidence type="ECO:0000256" key="5">
    <source>
        <dbReference type="ARBA" id="ARBA00022801"/>
    </source>
</evidence>
<evidence type="ECO:0000256" key="9">
    <source>
        <dbReference type="ARBA" id="ARBA00023128"/>
    </source>
</evidence>
<keyword evidence="13" id="KW-1185">Reference proteome</keyword>
<evidence type="ECO:0000256" key="3">
    <source>
        <dbReference type="ARBA" id="ARBA00022670"/>
    </source>
</evidence>
<dbReference type="AlphaFoldDB" id="A0A7M7JAU7"/>
<evidence type="ECO:0000256" key="8">
    <source>
        <dbReference type="ARBA" id="ARBA00023049"/>
    </source>
</evidence>
<evidence type="ECO:0000256" key="2">
    <source>
        <dbReference type="ARBA" id="ARBA00006040"/>
    </source>
</evidence>
<keyword evidence="5 10" id="KW-0378">Hydrolase</keyword>
<dbReference type="Proteomes" id="UP000594260">
    <property type="component" value="Unplaced"/>
</dbReference>
<dbReference type="InterPro" id="IPR033851">
    <property type="entry name" value="M3A_MIP"/>
</dbReference>
<keyword evidence="3 10" id="KW-0645">Protease</keyword>
<dbReference type="InterPro" id="IPR024079">
    <property type="entry name" value="MetalloPept_cat_dom_sf"/>
</dbReference>
<evidence type="ECO:0000313" key="13">
    <source>
        <dbReference type="Proteomes" id="UP000594260"/>
    </source>
</evidence>
<feature type="domain" description="Peptidase M3A/M3B catalytic" evidence="11">
    <location>
        <begin position="248"/>
        <end position="466"/>
    </location>
</feature>
<comment type="cofactor">
    <cofactor evidence="10">
        <name>Zn(2+)</name>
        <dbReference type="ChEBI" id="CHEBI:29105"/>
    </cofactor>
    <text evidence="10">Binds 1 zinc ion.</text>
</comment>
<dbReference type="CDD" id="cd06457">
    <property type="entry name" value="M3A_MIP"/>
    <property type="match status" value="1"/>
</dbReference>
<dbReference type="InterPro" id="IPR001567">
    <property type="entry name" value="Pept_M3A_M3B_dom"/>
</dbReference>
<dbReference type="EnsemblMetazoa" id="XM_022793573">
    <property type="protein sequence ID" value="XP_022649308"/>
    <property type="gene ID" value="LOC111245339"/>
</dbReference>
<evidence type="ECO:0000256" key="1">
    <source>
        <dbReference type="ARBA" id="ARBA00004173"/>
    </source>
</evidence>
<evidence type="ECO:0000313" key="12">
    <source>
        <dbReference type="EnsemblMetazoa" id="XP_022649308"/>
    </source>
</evidence>
<sequence>MLTKAIRALSSWGLFFRAHNNQQVRYLNKSRFAHFNNIQQICRQGGYEPLFGSRTGLFELPELSDPNGFYLLKENAITQAEQLIAEAMYSHRKRKMVQIFDDLSDCLCRVADLAEFVKVGHPQGRYAQAAEHASLAISSLVEKLNTNRELYSALRSVIENGDIVPTTNAEQHVGRLFLFDFEQCGIHLDEERRQRVVALNDHILYVGGQFLQNSHRPRYVRQSGMPENLRAFFNRDGSENLVVSGLQADCSNELVREAAYRIYLYPDDHQLGLLDELLRSRHELARLCGFDTYAHRVLKGSIAETPENVETFLSYLSAELGPRAERDYQEMMGMKKTRSRHVKRLEPWDVPYFTSQAKLNKFVLDPREYMAYLSLASCMEGLDMIFNALYGINLEVVKPERGELWHSSVVKLVVKNATEQSRNSLASHMGVIYCDLFERPGKPHQDCHFTIQGGRRRSDGSYQIPKVPSILMEYFASDPRVVSKFARHYRTGELMPAEMAASLDASRVIFQASETQLQVFYAFVDHEYHSKYPLAANTTEILRDVQNKHFGVKYVDNTAWQLRFGHLVGYGAKYYSYLMSRAVAATFWHRAFNADPFSRCVGTRYREEVLAHGGALPPAQLIQNFLSIEQLDIQQLAESLIRDIDHR</sequence>
<name>A0A7M7JAU7_VARDE</name>
<keyword evidence="7" id="KW-0809">Transit peptide</keyword>
<feature type="domain" description="Peptidase M3A/M3B catalytic" evidence="11">
    <location>
        <begin position="467"/>
        <end position="627"/>
    </location>
</feature>
<evidence type="ECO:0000259" key="11">
    <source>
        <dbReference type="Pfam" id="PF01432"/>
    </source>
</evidence>
<protein>
    <recommendedName>
        <fullName evidence="11">Peptidase M3A/M3B catalytic domain-containing protein</fullName>
    </recommendedName>
</protein>
<dbReference type="RefSeq" id="XP_022649308.1">
    <property type="nucleotide sequence ID" value="XM_022793573.1"/>
</dbReference>
<dbReference type="Pfam" id="PF01432">
    <property type="entry name" value="Peptidase_M3"/>
    <property type="match status" value="2"/>
</dbReference>
<dbReference type="GO" id="GO:0046872">
    <property type="term" value="F:metal ion binding"/>
    <property type="evidence" value="ECO:0007669"/>
    <property type="project" value="UniProtKB-UniRule"/>
</dbReference>
<comment type="similarity">
    <text evidence="2 10">Belongs to the peptidase M3 family.</text>
</comment>
<dbReference type="GO" id="GO:0006518">
    <property type="term" value="P:peptide metabolic process"/>
    <property type="evidence" value="ECO:0007669"/>
    <property type="project" value="TreeGrafter"/>
</dbReference>
<evidence type="ECO:0000256" key="7">
    <source>
        <dbReference type="ARBA" id="ARBA00022946"/>
    </source>
</evidence>
<evidence type="ECO:0000256" key="4">
    <source>
        <dbReference type="ARBA" id="ARBA00022723"/>
    </source>
</evidence>
<organism evidence="12 13">
    <name type="scientific">Varroa destructor</name>
    <name type="common">Honeybee mite</name>
    <dbReference type="NCBI Taxonomy" id="109461"/>
    <lineage>
        <taxon>Eukaryota</taxon>
        <taxon>Metazoa</taxon>
        <taxon>Ecdysozoa</taxon>
        <taxon>Arthropoda</taxon>
        <taxon>Chelicerata</taxon>
        <taxon>Arachnida</taxon>
        <taxon>Acari</taxon>
        <taxon>Parasitiformes</taxon>
        <taxon>Mesostigmata</taxon>
        <taxon>Gamasina</taxon>
        <taxon>Dermanyssoidea</taxon>
        <taxon>Varroidae</taxon>
        <taxon>Varroa</taxon>
    </lineage>
</organism>
<dbReference type="InterPro" id="IPR045090">
    <property type="entry name" value="Pept_M3A_M3B"/>
</dbReference>